<dbReference type="NCBIfam" id="NF047619">
    <property type="entry name" value="NADase_discoid"/>
    <property type="match status" value="1"/>
</dbReference>
<keyword evidence="2" id="KW-0472">Membrane</keyword>
<evidence type="ECO:0000313" key="6">
    <source>
        <dbReference type="EMBL" id="RGW54263.1"/>
    </source>
</evidence>
<evidence type="ECO:0000256" key="2">
    <source>
        <dbReference type="SAM" id="Phobius"/>
    </source>
</evidence>
<evidence type="ECO:0000256" key="1">
    <source>
        <dbReference type="SAM" id="MobiDB-lite"/>
    </source>
</evidence>
<keyword evidence="2" id="KW-1133">Transmembrane helix</keyword>
<dbReference type="InterPro" id="IPR026870">
    <property type="entry name" value="Zinc_ribbon_dom"/>
</dbReference>
<name>A0A3E4F6F5_9FIRM</name>
<dbReference type="InterPro" id="IPR008979">
    <property type="entry name" value="Galactose-bd-like_sf"/>
</dbReference>
<accession>A0A3E4F6F5</accession>
<dbReference type="EMBL" id="QSOI01000006">
    <property type="protein sequence ID" value="RGI84610.1"/>
    <property type="molecule type" value="Genomic_DNA"/>
</dbReference>
<evidence type="ECO:0000313" key="7">
    <source>
        <dbReference type="EMBL" id="RHB39495.1"/>
    </source>
</evidence>
<evidence type="ECO:0000313" key="9">
    <source>
        <dbReference type="Proteomes" id="UP000266376"/>
    </source>
</evidence>
<dbReference type="Proteomes" id="UP000260664">
    <property type="component" value="Unassembled WGS sequence"/>
</dbReference>
<dbReference type="Pfam" id="PF25302">
    <property type="entry name" value="NADase_transloc"/>
    <property type="match status" value="1"/>
</dbReference>
<dbReference type="AlphaFoldDB" id="A0A3E4F6F5"/>
<dbReference type="Proteomes" id="UP000284883">
    <property type="component" value="Unassembled WGS sequence"/>
</dbReference>
<dbReference type="InterPro" id="IPR057561">
    <property type="entry name" value="NADase_transloc"/>
</dbReference>
<dbReference type="EMBL" id="QSGQ01000005">
    <property type="protein sequence ID" value="RHB39495.1"/>
    <property type="molecule type" value="Genomic_DNA"/>
</dbReference>
<evidence type="ECO:0000313" key="5">
    <source>
        <dbReference type="EMBL" id="RGI84610.1"/>
    </source>
</evidence>
<feature type="compositionally biased region" description="Basic and acidic residues" evidence="1">
    <location>
        <begin position="70"/>
        <end position="97"/>
    </location>
</feature>
<dbReference type="Proteomes" id="UP000266376">
    <property type="component" value="Unassembled WGS sequence"/>
</dbReference>
<evidence type="ECO:0000313" key="10">
    <source>
        <dbReference type="Proteomes" id="UP000284883"/>
    </source>
</evidence>
<feature type="transmembrane region" description="Helical" evidence="2">
    <location>
        <begin position="32"/>
        <end position="54"/>
    </location>
</feature>
<dbReference type="Gene3D" id="2.60.120.260">
    <property type="entry name" value="Galactose-binding domain-like"/>
    <property type="match status" value="1"/>
</dbReference>
<gene>
    <name evidence="7" type="ORF">DW885_08720</name>
    <name evidence="6" type="ORF">DWV67_05900</name>
    <name evidence="5" type="ORF">DXD84_06610</name>
</gene>
<proteinExistence type="predicted"/>
<evidence type="ECO:0000259" key="4">
    <source>
        <dbReference type="Pfam" id="PF25302"/>
    </source>
</evidence>
<dbReference type="SUPFAM" id="SSF49785">
    <property type="entry name" value="Galactose-binding domain-like"/>
    <property type="match status" value="1"/>
</dbReference>
<dbReference type="Pfam" id="PF13240">
    <property type="entry name" value="Zn_Ribbon_1"/>
    <property type="match status" value="1"/>
</dbReference>
<dbReference type="RefSeq" id="WP_117494878.1">
    <property type="nucleotide sequence ID" value="NZ_QSGQ01000005.1"/>
</dbReference>
<feature type="region of interest" description="Disordered" evidence="1">
    <location>
        <begin position="131"/>
        <end position="150"/>
    </location>
</feature>
<comment type="caution">
    <text evidence="5">The sequence shown here is derived from an EMBL/GenBank/DDBJ whole genome shotgun (WGS) entry which is preliminary data.</text>
</comment>
<feature type="domain" description="NAD glycohydrolase translocation F5/8 type C" evidence="4">
    <location>
        <begin position="132"/>
        <end position="261"/>
    </location>
</feature>
<feature type="region of interest" description="Disordered" evidence="1">
    <location>
        <begin position="62"/>
        <end position="109"/>
    </location>
</feature>
<feature type="domain" description="Zinc-ribbon" evidence="3">
    <location>
        <begin position="2"/>
        <end position="24"/>
    </location>
</feature>
<evidence type="ECO:0000259" key="3">
    <source>
        <dbReference type="Pfam" id="PF13240"/>
    </source>
</evidence>
<evidence type="ECO:0000313" key="8">
    <source>
        <dbReference type="Proteomes" id="UP000260664"/>
    </source>
</evidence>
<protein>
    <submittedName>
        <fullName evidence="5">Zinc ribbon domain-containing protein</fullName>
    </submittedName>
</protein>
<organism evidence="5 8">
    <name type="scientific">Dorea formicigenerans</name>
    <dbReference type="NCBI Taxonomy" id="39486"/>
    <lineage>
        <taxon>Bacteria</taxon>
        <taxon>Bacillati</taxon>
        <taxon>Bacillota</taxon>
        <taxon>Clostridia</taxon>
        <taxon>Lachnospirales</taxon>
        <taxon>Lachnospiraceae</taxon>
        <taxon>Dorea</taxon>
    </lineage>
</organism>
<reference evidence="8 9" key="1">
    <citation type="submission" date="2018-08" db="EMBL/GenBank/DDBJ databases">
        <title>A genome reference for cultivated species of the human gut microbiota.</title>
        <authorList>
            <person name="Zou Y."/>
            <person name="Xue W."/>
            <person name="Luo G."/>
        </authorList>
    </citation>
    <scope>NUCLEOTIDE SEQUENCE [LARGE SCALE GENOMIC DNA]</scope>
    <source>
        <strain evidence="6 9">AF12-11</strain>
        <strain evidence="7 10">AM40-15AC</strain>
        <strain evidence="5 8">TM09-19AC</strain>
    </source>
</reference>
<dbReference type="EMBL" id="QSAJ01000010">
    <property type="protein sequence ID" value="RGW54263.1"/>
    <property type="molecule type" value="Genomic_DNA"/>
</dbReference>
<sequence>MKCPRCDKPINDGESYCPHCGYKLEKKKSRTWIMIGGVVLAGVVLGSVVAQTGYHAFEKQVSETQGELTADPKDALPDQKTIEANKKKNKTERKQEEQQEQEDEKEAEITISVDEATPVDLDSYVQIQPVSSKASSELDDNTAEKAIDGQEVTSWQEDVAGYGQGENLTLKFEKTYTVKYLALKLGSWKDDAAYEQNNRPKELDIQTDHLIRKVTFSDEKKEYWVTFSDTCKTSELKLIIEQVYRGLKTSWNDTCIAEVQVYGTEE</sequence>
<keyword evidence="2" id="KW-0812">Transmembrane</keyword>